<dbReference type="Proteomes" id="UP000503320">
    <property type="component" value="Chromosome"/>
</dbReference>
<dbReference type="KEGG" id="afri:E3E15_01105"/>
<name>A0A6M3HSC5_9GAMM</name>
<gene>
    <name evidence="1" type="ORF">E3E15_01105</name>
</gene>
<dbReference type="EMBL" id="CP038017">
    <property type="protein sequence ID" value="QIV94027.1"/>
    <property type="molecule type" value="Genomic_DNA"/>
</dbReference>
<dbReference type="AlphaFoldDB" id="A0A6M3HSC5"/>
<proteinExistence type="predicted"/>
<keyword evidence="2" id="KW-1185">Reference proteome</keyword>
<dbReference type="RefSeq" id="WP_035720965.1">
    <property type="nucleotide sequence ID" value="NZ_CP038017.1"/>
</dbReference>
<reference evidence="1 2" key="1">
    <citation type="submission" date="2019-03" db="EMBL/GenBank/DDBJ databases">
        <title>Complete Genome Sequence of Allofrancisella frigidaquae Strain SYSU 10HL1970 Isolated from Water-Cooling Systems in China.</title>
        <authorList>
            <person name="Ohrman C."/>
            <person name="Uneklint I."/>
            <person name="Sjodin A."/>
        </authorList>
    </citation>
    <scope>NUCLEOTIDE SEQUENCE [LARGE SCALE GENOMIC DNA]</scope>
    <source>
        <strain evidence="1 2">SYSU 10HL1970</strain>
    </source>
</reference>
<evidence type="ECO:0000313" key="2">
    <source>
        <dbReference type="Proteomes" id="UP000503320"/>
    </source>
</evidence>
<sequence>MKQIEKLLEHSSRYIRNSIESQNLTFRHKPTFNLFEIYSSYIKPTHVKEVHIQAEQVLKYMIGNCGDLTNLIHIYLQLYDFNLDHNYYTVVLRPGQHELLLVHDNKIFHNILMCSANTIFIEIGTYEDLLKNINHMFGDSEFYIVDTWLGKTVKLNKNGLDQLVSFALHHYKEEAQIYMRNFYKTTILAGSPASISVNKSLNESLKNITNVNNFFENIYNDYCMVSKLNYRKYFL</sequence>
<protein>
    <submittedName>
        <fullName evidence="1">Uncharacterized protein</fullName>
    </submittedName>
</protein>
<organism evidence="1 2">
    <name type="scientific">Allofrancisella frigidaquae</name>
    <dbReference type="NCBI Taxonomy" id="1085644"/>
    <lineage>
        <taxon>Bacteria</taxon>
        <taxon>Pseudomonadati</taxon>
        <taxon>Pseudomonadota</taxon>
        <taxon>Gammaproteobacteria</taxon>
        <taxon>Thiotrichales</taxon>
        <taxon>Francisellaceae</taxon>
        <taxon>Allofrancisella</taxon>
    </lineage>
</organism>
<accession>A0A6M3HSC5</accession>
<evidence type="ECO:0000313" key="1">
    <source>
        <dbReference type="EMBL" id="QIV94027.1"/>
    </source>
</evidence>